<keyword evidence="1" id="KW-1133">Transmembrane helix</keyword>
<dbReference type="EMBL" id="HACA01021910">
    <property type="protein sequence ID" value="CDW39271.1"/>
    <property type="molecule type" value="Transcribed_RNA"/>
</dbReference>
<keyword evidence="1" id="KW-0812">Transmembrane</keyword>
<sequence>MVERNFHLERGMSNTDRSNRAYIIGIVIFFIIVFLIGIVVGCTLLFQKKGRLEREVVQDMNKNANDFERQLVLKN</sequence>
<reference evidence="2" key="1">
    <citation type="submission" date="2014-05" db="EMBL/GenBank/DDBJ databases">
        <authorList>
            <person name="Chronopoulou M."/>
        </authorList>
    </citation>
    <scope>NUCLEOTIDE SEQUENCE</scope>
    <source>
        <tissue evidence="2">Whole organism</tissue>
    </source>
</reference>
<evidence type="ECO:0000313" key="2">
    <source>
        <dbReference type="EMBL" id="CDW39271.1"/>
    </source>
</evidence>
<proteinExistence type="predicted"/>
<organism evidence="2">
    <name type="scientific">Lepeophtheirus salmonis</name>
    <name type="common">Salmon louse</name>
    <name type="synonym">Caligus salmonis</name>
    <dbReference type="NCBI Taxonomy" id="72036"/>
    <lineage>
        <taxon>Eukaryota</taxon>
        <taxon>Metazoa</taxon>
        <taxon>Ecdysozoa</taxon>
        <taxon>Arthropoda</taxon>
        <taxon>Crustacea</taxon>
        <taxon>Multicrustacea</taxon>
        <taxon>Hexanauplia</taxon>
        <taxon>Copepoda</taxon>
        <taxon>Siphonostomatoida</taxon>
        <taxon>Caligidae</taxon>
        <taxon>Lepeophtheirus</taxon>
    </lineage>
</organism>
<protein>
    <submittedName>
        <fullName evidence="2">Uncharacterized protein</fullName>
    </submittedName>
</protein>
<evidence type="ECO:0000256" key="1">
    <source>
        <dbReference type="SAM" id="Phobius"/>
    </source>
</evidence>
<keyword evidence="1" id="KW-0472">Membrane</keyword>
<dbReference type="AlphaFoldDB" id="A0A0K2UNF1"/>
<accession>A0A0K2UNF1</accession>
<feature type="transmembrane region" description="Helical" evidence="1">
    <location>
        <begin position="20"/>
        <end position="46"/>
    </location>
</feature>
<name>A0A0K2UNF1_LEPSM</name>